<dbReference type="Proteomes" id="UP001383192">
    <property type="component" value="Unassembled WGS sequence"/>
</dbReference>
<evidence type="ECO:0000256" key="1">
    <source>
        <dbReference type="SAM" id="MobiDB-lite"/>
    </source>
</evidence>
<feature type="region of interest" description="Disordered" evidence="1">
    <location>
        <begin position="133"/>
        <end position="302"/>
    </location>
</feature>
<reference evidence="3 4" key="1">
    <citation type="submission" date="2024-01" db="EMBL/GenBank/DDBJ databases">
        <title>A draft genome for a cacao thread blight-causing isolate of Paramarasmius palmivorus.</title>
        <authorList>
            <person name="Baruah I.K."/>
            <person name="Bukari Y."/>
            <person name="Amoako-Attah I."/>
            <person name="Meinhardt L.W."/>
            <person name="Bailey B.A."/>
            <person name="Cohen S.P."/>
        </authorList>
    </citation>
    <scope>NUCLEOTIDE SEQUENCE [LARGE SCALE GENOMIC DNA]</scope>
    <source>
        <strain evidence="3 4">GH-12</strain>
    </source>
</reference>
<keyword evidence="4" id="KW-1185">Reference proteome</keyword>
<comment type="caution">
    <text evidence="3">The sequence shown here is derived from an EMBL/GenBank/DDBJ whole genome shotgun (WGS) entry which is preliminary data.</text>
</comment>
<evidence type="ECO:0000259" key="2">
    <source>
        <dbReference type="Pfam" id="PF20411"/>
    </source>
</evidence>
<dbReference type="InterPro" id="IPR046520">
    <property type="entry name" value="DUF6697"/>
</dbReference>
<feature type="domain" description="DUF6697" evidence="2">
    <location>
        <begin position="381"/>
        <end position="586"/>
    </location>
</feature>
<feature type="compositionally biased region" description="Polar residues" evidence="1">
    <location>
        <begin position="162"/>
        <end position="173"/>
    </location>
</feature>
<gene>
    <name evidence="3" type="ORF">VNI00_012468</name>
</gene>
<feature type="region of interest" description="Disordered" evidence="1">
    <location>
        <begin position="415"/>
        <end position="448"/>
    </location>
</feature>
<dbReference type="EMBL" id="JAYKXP010000058">
    <property type="protein sequence ID" value="KAK7034037.1"/>
    <property type="molecule type" value="Genomic_DNA"/>
</dbReference>
<dbReference type="AlphaFoldDB" id="A0AAW0C640"/>
<evidence type="ECO:0000313" key="3">
    <source>
        <dbReference type="EMBL" id="KAK7034037.1"/>
    </source>
</evidence>
<feature type="compositionally biased region" description="Basic residues" evidence="1">
    <location>
        <begin position="597"/>
        <end position="612"/>
    </location>
</feature>
<evidence type="ECO:0000313" key="4">
    <source>
        <dbReference type="Proteomes" id="UP001383192"/>
    </source>
</evidence>
<dbReference type="Pfam" id="PF20411">
    <property type="entry name" value="DUF6697"/>
    <property type="match status" value="1"/>
</dbReference>
<organism evidence="3 4">
    <name type="scientific">Paramarasmius palmivorus</name>
    <dbReference type="NCBI Taxonomy" id="297713"/>
    <lineage>
        <taxon>Eukaryota</taxon>
        <taxon>Fungi</taxon>
        <taxon>Dikarya</taxon>
        <taxon>Basidiomycota</taxon>
        <taxon>Agaricomycotina</taxon>
        <taxon>Agaricomycetes</taxon>
        <taxon>Agaricomycetidae</taxon>
        <taxon>Agaricales</taxon>
        <taxon>Marasmiineae</taxon>
        <taxon>Marasmiaceae</taxon>
        <taxon>Paramarasmius</taxon>
    </lineage>
</organism>
<name>A0AAW0C640_9AGAR</name>
<protein>
    <recommendedName>
        <fullName evidence="2">DUF6697 domain-containing protein</fullName>
    </recommendedName>
</protein>
<proteinExistence type="predicted"/>
<accession>A0AAW0C640</accession>
<sequence length="658" mass="75070">MASPISASFLPFPIADDFDFEVWMKQPPDIPSPSWLSIIRRNRDNCIFEKYNQESLRQTRACRDDCANFPNVGPKLKPYYDYWDEEVTNLANSERMREDTGPLPDFLWELVSKRRREHEERIQGDVKVAKYKKEEDVDAPKQEATPEQLRWKSEPEDVNDPGLSNGTSPSPRLSTPIVPEQDDMDVDCNIPEPLRLETPAIDMPEPSASPAVMEDTPLREPSRSPNSWSKERVASPLPPRRSLRSMTVENHQEVIELSSDSDDEPYHPDTRRRGRKRRSSPIPSRTSPPAPSSPQDGVSSVFDIPDISTRRARAEARARLPELQPGDEVKLEREEYFRRVDRETTIKAEEEAINLGNVLRPVPPDLPIRELTIEEQAISASRKCWTALYGGNPQQTYTTATKQNKKKYKNMAYLSPDFNPDVPRRPGASGLTLGANDDPEYQDPPQGRGRQLIVTKAATNKWRLIGLADIEGSHSLQPHEWLELAPKVRKTWVQNIHRRRWGDSMKARILLRKQLDREPTKDEVGNAVTTERARFDALGIKNPVLFEHDVSLAEIEETFNTGLSRIVVYTVQCVEYPVEIQRRIIAEAPRYEPAPRKLLKKGPSKASTRKNVTKTMSSKRLSASKAAFKVVTKTRKVSVLPTVVNPDARRRTRRVHRG</sequence>
<feature type="region of interest" description="Disordered" evidence="1">
    <location>
        <begin position="596"/>
        <end position="620"/>
    </location>
</feature>